<dbReference type="GO" id="GO:0005886">
    <property type="term" value="C:plasma membrane"/>
    <property type="evidence" value="ECO:0007669"/>
    <property type="project" value="UniProtKB-SubCell"/>
</dbReference>
<proteinExistence type="inferred from homology"/>
<feature type="transmembrane region" description="Helical" evidence="8">
    <location>
        <begin position="230"/>
        <end position="250"/>
    </location>
</feature>
<dbReference type="InterPro" id="IPR028362">
    <property type="entry name" value="AlgI"/>
</dbReference>
<keyword evidence="10" id="KW-1185">Reference proteome</keyword>
<dbReference type="EMBL" id="CP034549">
    <property type="protein sequence ID" value="AZQ44697.1"/>
    <property type="molecule type" value="Genomic_DNA"/>
</dbReference>
<feature type="transmembrane region" description="Helical" evidence="8">
    <location>
        <begin position="372"/>
        <end position="392"/>
    </location>
</feature>
<gene>
    <name evidence="9" type="ORF">EJ995_10765</name>
</gene>
<feature type="transmembrane region" description="Helical" evidence="8">
    <location>
        <begin position="78"/>
        <end position="97"/>
    </location>
</feature>
<evidence type="ECO:0000256" key="8">
    <source>
        <dbReference type="SAM" id="Phobius"/>
    </source>
</evidence>
<dbReference type="OrthoDB" id="9805788at2"/>
<dbReference type="GO" id="GO:0016746">
    <property type="term" value="F:acyltransferase activity"/>
    <property type="evidence" value="ECO:0007669"/>
    <property type="project" value="UniProtKB-KW"/>
</dbReference>
<evidence type="ECO:0000256" key="2">
    <source>
        <dbReference type="ARBA" id="ARBA00010323"/>
    </source>
</evidence>
<feature type="transmembrane region" description="Helical" evidence="8">
    <location>
        <begin position="152"/>
        <end position="171"/>
    </location>
</feature>
<dbReference type="InterPro" id="IPR004299">
    <property type="entry name" value="MBOAT_fam"/>
</dbReference>
<organism evidence="9 10">
    <name type="scientific">Nonlabens ponticola</name>
    <dbReference type="NCBI Taxonomy" id="2496866"/>
    <lineage>
        <taxon>Bacteria</taxon>
        <taxon>Pseudomonadati</taxon>
        <taxon>Bacteroidota</taxon>
        <taxon>Flavobacteriia</taxon>
        <taxon>Flavobacteriales</taxon>
        <taxon>Flavobacteriaceae</taxon>
        <taxon>Nonlabens</taxon>
    </lineage>
</organism>
<dbReference type="PANTHER" id="PTHR13285">
    <property type="entry name" value="ACYLTRANSFERASE"/>
    <property type="match status" value="1"/>
</dbReference>
<comment type="similarity">
    <text evidence="2 7">Belongs to the membrane-bound acyltransferase family.</text>
</comment>
<evidence type="ECO:0000313" key="10">
    <source>
        <dbReference type="Proteomes" id="UP000279600"/>
    </source>
</evidence>
<keyword evidence="5 8" id="KW-1133">Transmembrane helix</keyword>
<evidence type="ECO:0000256" key="4">
    <source>
        <dbReference type="ARBA" id="ARBA00022692"/>
    </source>
</evidence>
<name>A0A3S9MZV8_9FLAO</name>
<keyword evidence="7" id="KW-0808">Transferase</keyword>
<evidence type="ECO:0000313" key="9">
    <source>
        <dbReference type="EMBL" id="AZQ44697.1"/>
    </source>
</evidence>
<dbReference type="Pfam" id="PF03062">
    <property type="entry name" value="MBOAT"/>
    <property type="match status" value="1"/>
</dbReference>
<accession>A0A3S9MZV8</accession>
<dbReference type="RefSeq" id="WP_126448389.1">
    <property type="nucleotide sequence ID" value="NZ_CP034549.1"/>
</dbReference>
<feature type="transmembrane region" description="Helical" evidence="8">
    <location>
        <begin position="452"/>
        <end position="471"/>
    </location>
</feature>
<dbReference type="InterPro" id="IPR051085">
    <property type="entry name" value="MB_O-acyltransferase"/>
</dbReference>
<feature type="transmembrane region" description="Helical" evidence="8">
    <location>
        <begin position="117"/>
        <end position="140"/>
    </location>
</feature>
<evidence type="ECO:0000256" key="5">
    <source>
        <dbReference type="ARBA" id="ARBA00022989"/>
    </source>
</evidence>
<keyword evidence="4 8" id="KW-0812">Transmembrane</keyword>
<reference evidence="9 10" key="1">
    <citation type="submission" date="2018-12" db="EMBL/GenBank/DDBJ databases">
        <title>Complete genome of Nonlabens sp. MJ115.</title>
        <authorList>
            <person name="Choi H.S."/>
            <person name="Jung J."/>
        </authorList>
    </citation>
    <scope>NUCLEOTIDE SEQUENCE [LARGE SCALE GENOMIC DNA]</scope>
    <source>
        <strain evidence="9 10">MJ115</strain>
    </source>
</reference>
<sequence>MLFNSIEFLVLLVISFAAYWSVGGSRIHYQNLILLAASYIFYGWWNPEFLFLIMFSTLLDFSLGIAIFKTDNISRKKFLLAISLFFNLGLLAYFKYANFFIESFYDAFSLNYASSKFSAINIILPVGISFYTFQTMGYAIDIYRGHIKPEKNLLSFCAYISFFPQLVAGPIERASRFLPQFSSQRQFSYQTAVAGMQQILWGFFKKMVIADNSAVIVGQVFDNYQQMNSMSLIVGILLFTIQIYCDFSAYSDIAIGTAKLFGFDLMTNFRYPFFSRSIGEVWNRWHISLSTWFRDYVFIPLGGSRNGKWRTLSNVFIVFLISGLWHGAAWTFVFWGLVNAILMAPGILISSTREKIKEEQARLPGYRDLHKIIGVFLLFAFTFLFFRSQSMAQSFYFLQSIYGNWDFALPNLISRRDLGKITVMVLIMIIVEWKGRSSDLALNFILSERSRALRWTCYSILIFLIGMYMYTNESTFIYFQF</sequence>
<dbReference type="KEGG" id="noj:EJ995_10765"/>
<keyword evidence="7" id="KW-0012">Acyltransferase</keyword>
<evidence type="ECO:0000256" key="1">
    <source>
        <dbReference type="ARBA" id="ARBA00004651"/>
    </source>
</evidence>
<evidence type="ECO:0000256" key="6">
    <source>
        <dbReference type="ARBA" id="ARBA00023136"/>
    </source>
</evidence>
<evidence type="ECO:0000256" key="7">
    <source>
        <dbReference type="PIRNR" id="PIRNR016636"/>
    </source>
</evidence>
<comment type="subcellular location">
    <subcellularLocation>
        <location evidence="1">Cell membrane</location>
        <topology evidence="1">Multi-pass membrane protein</topology>
    </subcellularLocation>
</comment>
<evidence type="ECO:0000256" key="3">
    <source>
        <dbReference type="ARBA" id="ARBA00022475"/>
    </source>
</evidence>
<feature type="transmembrane region" description="Helical" evidence="8">
    <location>
        <begin position="51"/>
        <end position="68"/>
    </location>
</feature>
<protein>
    <submittedName>
        <fullName evidence="9">MBOAT family protein</fullName>
    </submittedName>
</protein>
<dbReference type="PIRSF" id="PIRSF016636">
    <property type="entry name" value="AlgI_DltB"/>
    <property type="match status" value="1"/>
</dbReference>
<dbReference type="PANTHER" id="PTHR13285:SF18">
    <property type="entry name" value="PROTEIN-CYSTEINE N-PALMITOYLTRANSFERASE RASP"/>
    <property type="match status" value="1"/>
</dbReference>
<dbReference type="AlphaFoldDB" id="A0A3S9MZV8"/>
<keyword evidence="6 7" id="KW-0472">Membrane</keyword>
<dbReference type="PIRSF" id="PIRSF500217">
    <property type="entry name" value="AlgI"/>
    <property type="match status" value="1"/>
</dbReference>
<dbReference type="Proteomes" id="UP000279600">
    <property type="component" value="Chromosome"/>
</dbReference>
<keyword evidence="3 7" id="KW-1003">Cell membrane</keyword>
<dbReference type="GO" id="GO:0042121">
    <property type="term" value="P:alginic acid biosynthetic process"/>
    <property type="evidence" value="ECO:0007669"/>
    <property type="project" value="InterPro"/>
</dbReference>
<feature type="transmembrane region" description="Helical" evidence="8">
    <location>
        <begin position="6"/>
        <end position="22"/>
    </location>
</feature>
<feature type="transmembrane region" description="Helical" evidence="8">
    <location>
        <begin position="309"/>
        <end position="326"/>
    </location>
</feature>
<dbReference type="InterPro" id="IPR024194">
    <property type="entry name" value="Ac/AlaTfrase_AlgI/DltB"/>
</dbReference>